<dbReference type="Proteomes" id="UP000838412">
    <property type="component" value="Chromosome 19"/>
</dbReference>
<protein>
    <submittedName>
        <fullName evidence="3">Hypp9198 protein</fullName>
    </submittedName>
</protein>
<feature type="transmembrane region" description="Helical" evidence="2">
    <location>
        <begin position="113"/>
        <end position="136"/>
    </location>
</feature>
<feature type="compositionally biased region" description="Polar residues" evidence="1">
    <location>
        <begin position="43"/>
        <end position="75"/>
    </location>
</feature>
<evidence type="ECO:0000313" key="3">
    <source>
        <dbReference type="EMBL" id="CAH1251988.1"/>
    </source>
</evidence>
<reference evidence="3" key="1">
    <citation type="submission" date="2022-01" db="EMBL/GenBank/DDBJ databases">
        <authorList>
            <person name="Braso-Vives M."/>
        </authorList>
    </citation>
    <scope>NUCLEOTIDE SEQUENCE</scope>
</reference>
<proteinExistence type="predicted"/>
<evidence type="ECO:0000256" key="2">
    <source>
        <dbReference type="SAM" id="Phobius"/>
    </source>
</evidence>
<sequence length="138" mass="14479">MSSTNDAKGQSQLSFADSSTQLVKYDPAVRHVTNAAPLATPVTGVTQNELQNSESGTSLTNGHGNNSHSTGMNSTKNDALATIATDPTHTNASNSTAAKNMTKQEEEAEQIPFVYITSIVVESLVTAATIVCLILLEL</sequence>
<evidence type="ECO:0000256" key="1">
    <source>
        <dbReference type="SAM" id="MobiDB-lite"/>
    </source>
</evidence>
<accession>A0A8K0EG92</accession>
<keyword evidence="2" id="KW-0472">Membrane</keyword>
<keyword evidence="4" id="KW-1185">Reference proteome</keyword>
<keyword evidence="2" id="KW-1133">Transmembrane helix</keyword>
<feature type="region of interest" description="Disordered" evidence="1">
    <location>
        <begin position="35"/>
        <end position="75"/>
    </location>
</feature>
<organism evidence="3 4">
    <name type="scientific">Branchiostoma lanceolatum</name>
    <name type="common">Common lancelet</name>
    <name type="synonym">Amphioxus lanceolatum</name>
    <dbReference type="NCBI Taxonomy" id="7740"/>
    <lineage>
        <taxon>Eukaryota</taxon>
        <taxon>Metazoa</taxon>
        <taxon>Chordata</taxon>
        <taxon>Cephalochordata</taxon>
        <taxon>Leptocardii</taxon>
        <taxon>Amphioxiformes</taxon>
        <taxon>Branchiostomatidae</taxon>
        <taxon>Branchiostoma</taxon>
    </lineage>
</organism>
<dbReference type="AlphaFoldDB" id="A0A8K0EG92"/>
<keyword evidence="2" id="KW-0812">Transmembrane</keyword>
<gene>
    <name evidence="3" type="primary">Hypp9198</name>
    <name evidence="3" type="ORF">BLAG_LOCUS12191</name>
</gene>
<name>A0A8K0EG92_BRALA</name>
<dbReference type="EMBL" id="OV696704">
    <property type="protein sequence ID" value="CAH1251988.1"/>
    <property type="molecule type" value="Genomic_DNA"/>
</dbReference>
<evidence type="ECO:0000313" key="4">
    <source>
        <dbReference type="Proteomes" id="UP000838412"/>
    </source>
</evidence>